<feature type="compositionally biased region" description="Gly residues" evidence="1">
    <location>
        <begin position="38"/>
        <end position="61"/>
    </location>
</feature>
<evidence type="ECO:0000256" key="1">
    <source>
        <dbReference type="SAM" id="MobiDB-lite"/>
    </source>
</evidence>
<feature type="signal peptide" evidence="2">
    <location>
        <begin position="1"/>
        <end position="25"/>
    </location>
</feature>
<reference evidence="4 5" key="1">
    <citation type="submission" date="2015-09" db="EMBL/GenBank/DDBJ databases">
        <title>Sorangium comparison.</title>
        <authorList>
            <person name="Zaburannyi N."/>
            <person name="Bunk B."/>
            <person name="Overmann J."/>
            <person name="Mueller R."/>
        </authorList>
    </citation>
    <scope>NUCLEOTIDE SEQUENCE [LARGE SCALE GENOMIC DNA]</scope>
    <source>
        <strain evidence="4 5">So ceGT47</strain>
    </source>
</reference>
<feature type="region of interest" description="Disordered" evidence="1">
    <location>
        <begin position="26"/>
        <end position="65"/>
    </location>
</feature>
<organism evidence="4 5">
    <name type="scientific">Sorangium cellulosum</name>
    <name type="common">Polyangium cellulosum</name>
    <dbReference type="NCBI Taxonomy" id="56"/>
    <lineage>
        <taxon>Bacteria</taxon>
        <taxon>Pseudomonadati</taxon>
        <taxon>Myxococcota</taxon>
        <taxon>Polyangia</taxon>
        <taxon>Polyangiales</taxon>
        <taxon>Polyangiaceae</taxon>
        <taxon>Sorangium</taxon>
    </lineage>
</organism>
<dbReference type="InterPro" id="IPR036465">
    <property type="entry name" value="vWFA_dom_sf"/>
</dbReference>
<accession>A0A4P2Q7W6</accession>
<proteinExistence type="predicted"/>
<dbReference type="PROSITE" id="PS50234">
    <property type="entry name" value="VWFA"/>
    <property type="match status" value="1"/>
</dbReference>
<keyword evidence="2" id="KW-0732">Signal</keyword>
<dbReference type="Proteomes" id="UP000295781">
    <property type="component" value="Chromosome"/>
</dbReference>
<dbReference type="Gene3D" id="3.40.50.410">
    <property type="entry name" value="von Willebrand factor, type A domain"/>
    <property type="match status" value="1"/>
</dbReference>
<dbReference type="SUPFAM" id="SSF53300">
    <property type="entry name" value="vWA-like"/>
    <property type="match status" value="1"/>
</dbReference>
<sequence>MKLLILAVSVVAAGALGLACGSSGAANGDSSSQDSGNGSAGEGGSPSFGGGGHGGPSGGGETCASQTARADLEPVYLAFAFDVSGSMGEADRPWHDQSLKWDPVVKATKQFFNDPLSRGISASLTFFPSDHEDNDLKCLAETYTTPDVAMTPLPSPAFADALDEMTEESEREWRGGTPTPFVMHGTISLIEALRRATPGRYAIVLVTDGYPQGCGERNNRISRVVDEARAALAKDIPTYVIGVANPPFPDAPETVADMDQVAVAGGTEHVYLIDTGNPESTTAAFKAAVDAIRGASVSCTVEIPPAPDGRSFDAQKVRVTYRSGDGEPTALTYDQGCATQRAWRYDSPEDPTAIVLCESTCAAIQADPEAALGVDFTCEDVIVIPR</sequence>
<feature type="chain" id="PRO_5020511352" description="VWFA domain-containing protein" evidence="2">
    <location>
        <begin position="26"/>
        <end position="386"/>
    </location>
</feature>
<gene>
    <name evidence="4" type="ORF">SOCEGT47_061760</name>
</gene>
<feature type="domain" description="VWFA" evidence="3">
    <location>
        <begin position="76"/>
        <end position="292"/>
    </location>
</feature>
<dbReference type="AlphaFoldDB" id="A0A4P2Q7W6"/>
<feature type="compositionally biased region" description="Low complexity" evidence="1">
    <location>
        <begin position="26"/>
        <end position="37"/>
    </location>
</feature>
<dbReference type="InterPro" id="IPR002035">
    <property type="entry name" value="VWF_A"/>
</dbReference>
<evidence type="ECO:0000313" key="4">
    <source>
        <dbReference type="EMBL" id="AUX25627.1"/>
    </source>
</evidence>
<dbReference type="OrthoDB" id="5501224at2"/>
<protein>
    <recommendedName>
        <fullName evidence="3">VWFA domain-containing protein</fullName>
    </recommendedName>
</protein>
<dbReference type="CDD" id="cd00198">
    <property type="entry name" value="vWFA"/>
    <property type="match status" value="1"/>
</dbReference>
<dbReference type="PROSITE" id="PS51257">
    <property type="entry name" value="PROKAR_LIPOPROTEIN"/>
    <property type="match status" value="1"/>
</dbReference>
<evidence type="ECO:0000313" key="5">
    <source>
        <dbReference type="Proteomes" id="UP000295781"/>
    </source>
</evidence>
<evidence type="ECO:0000259" key="3">
    <source>
        <dbReference type="PROSITE" id="PS50234"/>
    </source>
</evidence>
<name>A0A4P2Q7W6_SORCE</name>
<evidence type="ECO:0000256" key="2">
    <source>
        <dbReference type="SAM" id="SignalP"/>
    </source>
</evidence>
<dbReference type="EMBL" id="CP012670">
    <property type="protein sequence ID" value="AUX25627.1"/>
    <property type="molecule type" value="Genomic_DNA"/>
</dbReference>